<dbReference type="Proteomes" id="UP000008793">
    <property type="component" value="Chromosome"/>
</dbReference>
<keyword evidence="2" id="KW-1185">Reference proteome</keyword>
<proteinExistence type="predicted"/>
<evidence type="ECO:0000313" key="2">
    <source>
        <dbReference type="Proteomes" id="UP000008793"/>
    </source>
</evidence>
<dbReference type="AlphaFoldDB" id="D8MWX9"/>
<organism evidence="2">
    <name type="scientific">Erwinia billingiae (strain Eb661)</name>
    <dbReference type="NCBI Taxonomy" id="634500"/>
    <lineage>
        <taxon>Bacteria</taxon>
        <taxon>Pseudomonadati</taxon>
        <taxon>Pseudomonadota</taxon>
        <taxon>Gammaproteobacteria</taxon>
        <taxon>Enterobacterales</taxon>
        <taxon>Erwiniaceae</taxon>
        <taxon>Erwinia</taxon>
    </lineage>
</organism>
<protein>
    <submittedName>
        <fullName evidence="1">Uncharacterized protein</fullName>
    </submittedName>
</protein>
<evidence type="ECO:0000313" key="1">
    <source>
        <dbReference type="EMBL" id="CAX61336.1"/>
    </source>
</evidence>
<dbReference type="EMBL" id="FP236843">
    <property type="protein sequence ID" value="CAX61336.1"/>
    <property type="molecule type" value="Genomic_DNA"/>
</dbReference>
<dbReference type="KEGG" id="ebi:EbC_38050"/>
<name>D8MWX9_ERWBE</name>
<reference evidence="1 2" key="1">
    <citation type="journal article" date="2010" name="BMC Genomics">
        <title>Genome comparison of the epiphytic bacteria Erwinia billingiae and E. tasmaniensis with the pear pathogen E. pyrifoliae.</title>
        <authorList>
            <person name="Kube M."/>
            <person name="Migdoll A.M."/>
            <person name="Gehring I."/>
            <person name="Heitmann K."/>
            <person name="Mayer Y."/>
            <person name="Kuhl H."/>
            <person name="Knaust F."/>
            <person name="Geider K."/>
            <person name="Reinhardt R."/>
        </authorList>
    </citation>
    <scope>NUCLEOTIDE SEQUENCE [LARGE SCALE GENOMIC DNA]</scope>
    <source>
        <strain evidence="1 2">Eb661</strain>
    </source>
</reference>
<dbReference type="HOGENOM" id="CLU_3216007_0_0_6"/>
<accession>D8MWX9</accession>
<gene>
    <name evidence="1" type="ordered locus">EbC_38050</name>
</gene>
<sequence>MILTAAKFLTLSVRHRRDDRRQISISAKDLRLLVSKIINKNNKL</sequence>